<evidence type="ECO:0008006" key="3">
    <source>
        <dbReference type="Google" id="ProtNLM"/>
    </source>
</evidence>
<evidence type="ECO:0000313" key="2">
    <source>
        <dbReference type="Proteomes" id="UP000315648"/>
    </source>
</evidence>
<dbReference type="RefSeq" id="WP_144230736.1">
    <property type="nucleotide sequence ID" value="NZ_CBCRVV010000006.1"/>
</dbReference>
<protein>
    <recommendedName>
        <fullName evidence="3">Verru_Chthon cassette protein A</fullName>
    </recommendedName>
</protein>
<keyword evidence="2" id="KW-1185">Reference proteome</keyword>
<comment type="caution">
    <text evidence="1">The sequence shown here is derived from an EMBL/GenBank/DDBJ whole genome shotgun (WGS) entry which is preliminary data.</text>
</comment>
<evidence type="ECO:0000313" key="1">
    <source>
        <dbReference type="EMBL" id="TSJ76915.1"/>
    </source>
</evidence>
<reference evidence="1 2" key="1">
    <citation type="submission" date="2019-07" db="EMBL/GenBank/DDBJ databases">
        <title>Description of 53C-WASEF.</title>
        <authorList>
            <person name="Pitt A."/>
            <person name="Hahn M.W."/>
        </authorList>
    </citation>
    <scope>NUCLEOTIDE SEQUENCE [LARGE SCALE GENOMIC DNA]</scope>
    <source>
        <strain evidence="1 2">53C-WASEF</strain>
    </source>
</reference>
<gene>
    <name evidence="1" type="ORF">FPL22_12415</name>
</gene>
<dbReference type="OrthoDB" id="184187at2"/>
<sequence length="1112" mass="119220">MSSSFSFKFHSAGRHLSVKKNRGFALLITVTLLAFLVLLLVSLAALTRVETQVAANSQMLAQARQNAMMAMNIAIGQLQKYAGPDARVTAQANITGSTVTNPWFTGVWDSDSNSKTPLTWLVSGNETSALSVNAATNLNRTSASPDTALTASDAGRVRLLGPATARMSDLSVNNITNGAVVVPAVAIKASPPGFAAGSEVTIGRYAYWVGDEGVKASLGLPDRSTEVTYAPWDTLTQRQRIRQQIGSSPSYFRTTAATSNLPAVRLEGFDPQSTSFQRNILSQPQFALVAKSGSIEMPDFMKDRYHDFTGSAFSVLANTFPASSAYRGLMHDLSLKPDDLGTAFKAYANHDGRYDPTTKYMETPGGTSIAGSTAPLLAITSVDSPRRRYKMMAVPSNAAPGLPEIGFSVAPVLANFYLQFSVARSGTGNPASSTNLAVQSRIYVTLWNPYSTAFAPSTSDVLSLDVDLPTITADGVPVNLNQSRVSASSGGVTFPFSDTARYNGSYGSLGELATWFPGRVYSWVTPSGGTSSVLGFYNNTLTSNWNDQTVPAPVTGNQYPSITIPESTITVRLKLNGTVVSTYKAVYDEQVSSAPPNDPATPPTGYQKPVWRFGFTFRINQPRGYSSAREWLKEYDPRAELIDQAEIVASDSPLLIPFGTDSETSSAPLIYSAQSPVTTSISNGTVLVSNLLYRVQGTAATGMSTYNDVSLFELPRLPILSAGELQHLKVKDKRPYAIGNSWGGTATNVIFDRFFFSGIPLTGNRPTLGVEPLPNWNLTPVNAPDVATLRSDADATKTALSSRYLLQAGGFNINSTSIAAWRAVLSSVRFSTAAPFTAVSIDNTASASSNNAGTQNGNAVQSQTFSVDTSLGAVPSPVFFRLPQSAQEVFQWQTVSSSNTNRRQFTQTSAFRVGVRGFNDSATSNGFSGETGIFTTSGKHGTNRQHLTVDQIELLAEGIVGRIRARFDSKGPFVNLQDFLSEPDLTDPADGSLLEAAIKKAGMNATEVTVDANWKAFNNAQPGFSTLTLTQADVITALAPYMKARSDTFLVRTYGEVINPITGTVDATAWGEATVQRFPETVDSGDDISQPNQPFGRRFKIISFRWLSSADI</sequence>
<organism evidence="1 2">
    <name type="scientific">Rariglobus hedericola</name>
    <dbReference type="NCBI Taxonomy" id="2597822"/>
    <lineage>
        <taxon>Bacteria</taxon>
        <taxon>Pseudomonadati</taxon>
        <taxon>Verrucomicrobiota</taxon>
        <taxon>Opitutia</taxon>
        <taxon>Opitutales</taxon>
        <taxon>Opitutaceae</taxon>
        <taxon>Rariglobus</taxon>
    </lineage>
</organism>
<dbReference type="AlphaFoldDB" id="A0A556QJT4"/>
<accession>A0A556QJT4</accession>
<dbReference type="Proteomes" id="UP000315648">
    <property type="component" value="Unassembled WGS sequence"/>
</dbReference>
<proteinExistence type="predicted"/>
<dbReference type="EMBL" id="VMBG01000002">
    <property type="protein sequence ID" value="TSJ76915.1"/>
    <property type="molecule type" value="Genomic_DNA"/>
</dbReference>
<name>A0A556QJT4_9BACT</name>